<feature type="compositionally biased region" description="Basic and acidic residues" evidence="1">
    <location>
        <begin position="159"/>
        <end position="173"/>
    </location>
</feature>
<feature type="signal peptide" evidence="2">
    <location>
        <begin position="1"/>
        <end position="17"/>
    </location>
</feature>
<proteinExistence type="predicted"/>
<dbReference type="AlphaFoldDB" id="A0A8H4T8W2"/>
<sequence>MKFTLATLAVFAATGLAAPSADPVAAPKPNPVSEPEPWCTWVGQSCWKAKRDVGEVKRDAAPEPEPWCMWVGQSCWKVKRDAGEALSSALHTTRSIDIPSVNPRSISDAAQINAAHQAKRSVVELANMVALSARGSSEEYFKSLNLEEHFPDYTSGGHAKGEEKTLQSKREATPGKPRQCYEMRWCMCVGQSCWKAKRAAEAVLATIDARDAGSDDSHFDARSFSAESFAAKRDIMAIKAAARSIIDANKE</sequence>
<evidence type="ECO:0000256" key="1">
    <source>
        <dbReference type="SAM" id="MobiDB-lite"/>
    </source>
</evidence>
<dbReference type="Proteomes" id="UP000622797">
    <property type="component" value="Unassembled WGS sequence"/>
</dbReference>
<evidence type="ECO:0000313" key="4">
    <source>
        <dbReference type="Proteomes" id="UP000622797"/>
    </source>
</evidence>
<reference evidence="3" key="1">
    <citation type="journal article" date="2020" name="BMC Genomics">
        <title>Correction to: Identification and distribution of gene clusters required for synthesis of sphingolipid metabolism inhibitors in diverse species of the filamentous fungus Fusarium.</title>
        <authorList>
            <person name="Kim H.S."/>
            <person name="Lohmar J.M."/>
            <person name="Busman M."/>
            <person name="Brown D.W."/>
            <person name="Naumann T.A."/>
            <person name="Divon H.H."/>
            <person name="Lysoe E."/>
            <person name="Uhlig S."/>
            <person name="Proctor R.H."/>
        </authorList>
    </citation>
    <scope>NUCLEOTIDE SEQUENCE</scope>
    <source>
        <strain evidence="3">NRRL 20472</strain>
    </source>
</reference>
<evidence type="ECO:0000313" key="3">
    <source>
        <dbReference type="EMBL" id="KAF4953468.1"/>
    </source>
</evidence>
<feature type="region of interest" description="Disordered" evidence="1">
    <location>
        <begin position="154"/>
        <end position="174"/>
    </location>
</feature>
<accession>A0A8H4T8W2</accession>
<dbReference type="OrthoDB" id="3641074at2759"/>
<gene>
    <name evidence="3" type="ORF">FSARC_12358</name>
</gene>
<keyword evidence="4" id="KW-1185">Reference proteome</keyword>
<keyword evidence="2" id="KW-0732">Signal</keyword>
<evidence type="ECO:0000256" key="2">
    <source>
        <dbReference type="SAM" id="SignalP"/>
    </source>
</evidence>
<reference evidence="3" key="2">
    <citation type="submission" date="2020-05" db="EMBL/GenBank/DDBJ databases">
        <authorList>
            <person name="Kim H.-S."/>
            <person name="Proctor R.H."/>
            <person name="Brown D.W."/>
        </authorList>
    </citation>
    <scope>NUCLEOTIDE SEQUENCE</scope>
    <source>
        <strain evidence="3">NRRL 20472</strain>
    </source>
</reference>
<organism evidence="3 4">
    <name type="scientific">Fusarium sarcochroum</name>
    <dbReference type="NCBI Taxonomy" id="1208366"/>
    <lineage>
        <taxon>Eukaryota</taxon>
        <taxon>Fungi</taxon>
        <taxon>Dikarya</taxon>
        <taxon>Ascomycota</taxon>
        <taxon>Pezizomycotina</taxon>
        <taxon>Sordariomycetes</taxon>
        <taxon>Hypocreomycetidae</taxon>
        <taxon>Hypocreales</taxon>
        <taxon>Nectriaceae</taxon>
        <taxon>Fusarium</taxon>
        <taxon>Fusarium lateritium species complex</taxon>
    </lineage>
</organism>
<protein>
    <recommendedName>
        <fullName evidence="5">Clock-controlled pheromone ccg-4</fullName>
    </recommendedName>
</protein>
<feature type="chain" id="PRO_5034492302" description="Clock-controlled pheromone ccg-4" evidence="2">
    <location>
        <begin position="18"/>
        <end position="251"/>
    </location>
</feature>
<dbReference type="EMBL" id="JABEXW010000841">
    <property type="protein sequence ID" value="KAF4953468.1"/>
    <property type="molecule type" value="Genomic_DNA"/>
</dbReference>
<evidence type="ECO:0008006" key="5">
    <source>
        <dbReference type="Google" id="ProtNLM"/>
    </source>
</evidence>
<name>A0A8H4T8W2_9HYPO</name>
<comment type="caution">
    <text evidence="3">The sequence shown here is derived from an EMBL/GenBank/DDBJ whole genome shotgun (WGS) entry which is preliminary data.</text>
</comment>